<reference evidence="1" key="2">
    <citation type="submission" date="2020-11" db="EMBL/GenBank/DDBJ databases">
        <authorList>
            <person name="McCartney M.A."/>
            <person name="Auch B."/>
            <person name="Kono T."/>
            <person name="Mallez S."/>
            <person name="Becker A."/>
            <person name="Gohl D.M."/>
            <person name="Silverstein K.A.T."/>
            <person name="Koren S."/>
            <person name="Bechman K.B."/>
            <person name="Herman A."/>
            <person name="Abrahante J.E."/>
            <person name="Garbe J."/>
        </authorList>
    </citation>
    <scope>NUCLEOTIDE SEQUENCE</scope>
    <source>
        <strain evidence="1">Duluth1</strain>
        <tissue evidence="1">Whole animal</tissue>
    </source>
</reference>
<gene>
    <name evidence="1" type="ORF">DPMN_179346</name>
</gene>
<proteinExistence type="predicted"/>
<protein>
    <submittedName>
        <fullName evidence="1">Uncharacterized protein</fullName>
    </submittedName>
</protein>
<organism evidence="1 2">
    <name type="scientific">Dreissena polymorpha</name>
    <name type="common">Zebra mussel</name>
    <name type="synonym">Mytilus polymorpha</name>
    <dbReference type="NCBI Taxonomy" id="45954"/>
    <lineage>
        <taxon>Eukaryota</taxon>
        <taxon>Metazoa</taxon>
        <taxon>Spiralia</taxon>
        <taxon>Lophotrochozoa</taxon>
        <taxon>Mollusca</taxon>
        <taxon>Bivalvia</taxon>
        <taxon>Autobranchia</taxon>
        <taxon>Heteroconchia</taxon>
        <taxon>Euheterodonta</taxon>
        <taxon>Imparidentia</taxon>
        <taxon>Neoheterodontei</taxon>
        <taxon>Myida</taxon>
        <taxon>Dreissenoidea</taxon>
        <taxon>Dreissenidae</taxon>
        <taxon>Dreissena</taxon>
    </lineage>
</organism>
<dbReference type="AlphaFoldDB" id="A0A9D4EEK8"/>
<dbReference type="Proteomes" id="UP000828390">
    <property type="component" value="Unassembled WGS sequence"/>
</dbReference>
<name>A0A9D4EEK8_DREPO</name>
<dbReference type="EMBL" id="JAIWYP010000009">
    <property type="protein sequence ID" value="KAH3777898.1"/>
    <property type="molecule type" value="Genomic_DNA"/>
</dbReference>
<sequence>MNEVINTVRVEELSRISETEFCEAQAEEYEFKLLHGWLMYHVTPSEGELFLAGATEKFYWINRTCFTMKEGLIYRLDPESGLEQLLVPKNLRAPVLSYHHDIPLAGH</sequence>
<accession>A0A9D4EEK8</accession>
<evidence type="ECO:0000313" key="2">
    <source>
        <dbReference type="Proteomes" id="UP000828390"/>
    </source>
</evidence>
<keyword evidence="2" id="KW-1185">Reference proteome</keyword>
<reference evidence="1" key="1">
    <citation type="journal article" date="2019" name="bioRxiv">
        <title>The Genome of the Zebra Mussel, Dreissena polymorpha: A Resource for Invasive Species Research.</title>
        <authorList>
            <person name="McCartney M.A."/>
            <person name="Auch B."/>
            <person name="Kono T."/>
            <person name="Mallez S."/>
            <person name="Zhang Y."/>
            <person name="Obille A."/>
            <person name="Becker A."/>
            <person name="Abrahante J.E."/>
            <person name="Garbe J."/>
            <person name="Badalamenti J.P."/>
            <person name="Herman A."/>
            <person name="Mangelson H."/>
            <person name="Liachko I."/>
            <person name="Sullivan S."/>
            <person name="Sone E.D."/>
            <person name="Koren S."/>
            <person name="Silverstein K.A.T."/>
            <person name="Beckman K.B."/>
            <person name="Gohl D.M."/>
        </authorList>
    </citation>
    <scope>NUCLEOTIDE SEQUENCE</scope>
    <source>
        <strain evidence="1">Duluth1</strain>
        <tissue evidence="1">Whole animal</tissue>
    </source>
</reference>
<comment type="caution">
    <text evidence="1">The sequence shown here is derived from an EMBL/GenBank/DDBJ whole genome shotgun (WGS) entry which is preliminary data.</text>
</comment>
<evidence type="ECO:0000313" key="1">
    <source>
        <dbReference type="EMBL" id="KAH3777898.1"/>
    </source>
</evidence>